<evidence type="ECO:0000313" key="4">
    <source>
        <dbReference type="Proteomes" id="UP000193642"/>
    </source>
</evidence>
<dbReference type="AlphaFoldDB" id="A0A1Y2D0L0"/>
<keyword evidence="2" id="KW-0812">Transmembrane</keyword>
<evidence type="ECO:0000256" key="1">
    <source>
        <dbReference type="SAM" id="MobiDB-lite"/>
    </source>
</evidence>
<accession>A0A1Y2D0L0</accession>
<keyword evidence="2" id="KW-1133">Transmembrane helix</keyword>
<dbReference type="EMBL" id="MCGO01000003">
    <property type="protein sequence ID" value="ORY52656.1"/>
    <property type="molecule type" value="Genomic_DNA"/>
</dbReference>
<keyword evidence="4" id="KW-1185">Reference proteome</keyword>
<reference evidence="3 4" key="1">
    <citation type="submission" date="2016-07" db="EMBL/GenBank/DDBJ databases">
        <title>Pervasive Adenine N6-methylation of Active Genes in Fungi.</title>
        <authorList>
            <consortium name="DOE Joint Genome Institute"/>
            <person name="Mondo S.J."/>
            <person name="Dannebaum R.O."/>
            <person name="Kuo R.C."/>
            <person name="Labutti K."/>
            <person name="Haridas S."/>
            <person name="Kuo A."/>
            <person name="Salamov A."/>
            <person name="Ahrendt S.R."/>
            <person name="Lipzen A."/>
            <person name="Sullivan W."/>
            <person name="Andreopoulos W.B."/>
            <person name="Clum A."/>
            <person name="Lindquist E."/>
            <person name="Daum C."/>
            <person name="Ramamoorthy G.K."/>
            <person name="Gryganskyi A."/>
            <person name="Culley D."/>
            <person name="Magnuson J.K."/>
            <person name="James T.Y."/>
            <person name="O'Malley M.A."/>
            <person name="Stajich J.E."/>
            <person name="Spatafora J.W."/>
            <person name="Visel A."/>
            <person name="Grigoriev I.V."/>
        </authorList>
    </citation>
    <scope>NUCLEOTIDE SEQUENCE [LARGE SCALE GENOMIC DNA]</scope>
    <source>
        <strain evidence="3 4">JEL800</strain>
    </source>
</reference>
<name>A0A1Y2D0L0_9FUNG</name>
<feature type="transmembrane region" description="Helical" evidence="2">
    <location>
        <begin position="79"/>
        <end position="103"/>
    </location>
</feature>
<protein>
    <submittedName>
        <fullName evidence="3">Uncharacterized protein</fullName>
    </submittedName>
</protein>
<comment type="caution">
    <text evidence="3">The sequence shown here is derived from an EMBL/GenBank/DDBJ whole genome shotgun (WGS) entry which is preliminary data.</text>
</comment>
<organism evidence="3 4">
    <name type="scientific">Rhizoclosmatium globosum</name>
    <dbReference type="NCBI Taxonomy" id="329046"/>
    <lineage>
        <taxon>Eukaryota</taxon>
        <taxon>Fungi</taxon>
        <taxon>Fungi incertae sedis</taxon>
        <taxon>Chytridiomycota</taxon>
        <taxon>Chytridiomycota incertae sedis</taxon>
        <taxon>Chytridiomycetes</taxon>
        <taxon>Chytridiales</taxon>
        <taxon>Chytriomycetaceae</taxon>
        <taxon>Rhizoclosmatium</taxon>
    </lineage>
</organism>
<dbReference type="Proteomes" id="UP000193642">
    <property type="component" value="Unassembled WGS sequence"/>
</dbReference>
<gene>
    <name evidence="3" type="ORF">BCR33DRAFT_711911</name>
</gene>
<evidence type="ECO:0000313" key="3">
    <source>
        <dbReference type="EMBL" id="ORY52656.1"/>
    </source>
</evidence>
<evidence type="ECO:0000256" key="2">
    <source>
        <dbReference type="SAM" id="Phobius"/>
    </source>
</evidence>
<dbReference type="OrthoDB" id="10545836at2759"/>
<feature type="region of interest" description="Disordered" evidence="1">
    <location>
        <begin position="36"/>
        <end position="67"/>
    </location>
</feature>
<proteinExistence type="predicted"/>
<keyword evidence="2" id="KW-0472">Membrane</keyword>
<sequence length="170" mass="18204">MIEIIATAKRSREANERLVAAVAGNSSVALPAGNDTASVRRSTVGGDRPIQQSPNEEARGVGGGKSSADEEEAWRQKMVLFNCVLLVAAFLVSYLPLVAVAIVKATSVEGTVDGRWVVFGEAMRALDTVASPALILYFQHDFVSIFNCLVGFIETCAEVHTGTHTFDFTQ</sequence>